<dbReference type="Proteomes" id="UP000789920">
    <property type="component" value="Unassembled WGS sequence"/>
</dbReference>
<evidence type="ECO:0000313" key="1">
    <source>
        <dbReference type="EMBL" id="CAG8848068.1"/>
    </source>
</evidence>
<feature type="non-terminal residue" evidence="1">
    <location>
        <position position="1"/>
    </location>
</feature>
<evidence type="ECO:0000313" key="2">
    <source>
        <dbReference type="Proteomes" id="UP000789920"/>
    </source>
</evidence>
<sequence length="106" mass="12169">DGHCDEDDQNYSDIHIPHLFRLRGSVIPNVIYQTLVVTAFSAAVTAVYMKTDIKPGIPQTFIPVLGFVVGLLLTYRTNTAYDRYWEGRITWSSMVTAIRNLTRYIW</sequence>
<organism evidence="1 2">
    <name type="scientific">Racocetra persica</name>
    <dbReference type="NCBI Taxonomy" id="160502"/>
    <lineage>
        <taxon>Eukaryota</taxon>
        <taxon>Fungi</taxon>
        <taxon>Fungi incertae sedis</taxon>
        <taxon>Mucoromycota</taxon>
        <taxon>Glomeromycotina</taxon>
        <taxon>Glomeromycetes</taxon>
        <taxon>Diversisporales</taxon>
        <taxon>Gigasporaceae</taxon>
        <taxon>Racocetra</taxon>
    </lineage>
</organism>
<feature type="non-terminal residue" evidence="1">
    <location>
        <position position="106"/>
    </location>
</feature>
<comment type="caution">
    <text evidence="1">The sequence shown here is derived from an EMBL/GenBank/DDBJ whole genome shotgun (WGS) entry which is preliminary data.</text>
</comment>
<dbReference type="EMBL" id="CAJVQC010159027">
    <property type="protein sequence ID" value="CAG8848068.1"/>
    <property type="molecule type" value="Genomic_DNA"/>
</dbReference>
<protein>
    <submittedName>
        <fullName evidence="1">19370_t:CDS:1</fullName>
    </submittedName>
</protein>
<gene>
    <name evidence="1" type="ORF">RPERSI_LOCUS34939</name>
</gene>
<accession>A0ACA9SUJ9</accession>
<keyword evidence="2" id="KW-1185">Reference proteome</keyword>
<name>A0ACA9SUJ9_9GLOM</name>
<proteinExistence type="predicted"/>
<reference evidence="1" key="1">
    <citation type="submission" date="2021-06" db="EMBL/GenBank/DDBJ databases">
        <authorList>
            <person name="Kallberg Y."/>
            <person name="Tangrot J."/>
            <person name="Rosling A."/>
        </authorList>
    </citation>
    <scope>NUCLEOTIDE SEQUENCE</scope>
    <source>
        <strain evidence="1">MA461A</strain>
    </source>
</reference>